<protein>
    <recommendedName>
        <fullName evidence="4">DDE Tnp4 domain-containing protein</fullName>
    </recommendedName>
</protein>
<dbReference type="Proteomes" id="UP000095300">
    <property type="component" value="Unassembled WGS sequence"/>
</dbReference>
<organism evidence="2 3">
    <name type="scientific">Stomoxys calcitrans</name>
    <name type="common">Stable fly</name>
    <name type="synonym">Conops calcitrans</name>
    <dbReference type="NCBI Taxonomy" id="35570"/>
    <lineage>
        <taxon>Eukaryota</taxon>
        <taxon>Metazoa</taxon>
        <taxon>Ecdysozoa</taxon>
        <taxon>Arthropoda</taxon>
        <taxon>Hexapoda</taxon>
        <taxon>Insecta</taxon>
        <taxon>Pterygota</taxon>
        <taxon>Neoptera</taxon>
        <taxon>Endopterygota</taxon>
        <taxon>Diptera</taxon>
        <taxon>Brachycera</taxon>
        <taxon>Muscomorpha</taxon>
        <taxon>Muscoidea</taxon>
        <taxon>Muscidae</taxon>
        <taxon>Stomoxys</taxon>
    </lineage>
</organism>
<sequence length="451" mass="52114">MEESALLTNITMIITKDILVDEGNCLKNPKHFLWHSSSNQTTNTDVDNNEMRFPLLAAADDEDEEFFLKQQFLDEATKEKQPTSTSHKKQTVATSSGQILRKRLTVKKSEKFYEHRQRQGSASRLLKKPKELNLLNKYENIEFEGYLHMSKMSFLKTFQFIKHLLSQSTFPAGVPAQTVFSLSLWKLTTDEHFEEISRRFQISQTDCEAIISQFWHIISDKYESYIKWPNSHLSQQLQLQGFQKHPQLKIFPNLFGVLAIKRLDIFLASEDAEIPIILQIVCNVDQKVIDCFVELEQDYSFDETPMGQILALNENTMPKGCYLIGNKSFPLKAYLMKPITSPCFRKEHEFNRLLEPALQLGQDTLDIMAKRFNALYALEARDLAEVRKILETVCALHNLSVAIEDDYVERKREVVKFNWARDTNSPISTVGSEQSVLGVQKRSDLIDRVTM</sequence>
<dbReference type="OrthoDB" id="1681765at2759"/>
<feature type="region of interest" description="Disordered" evidence="1">
    <location>
        <begin position="77"/>
        <end position="96"/>
    </location>
</feature>
<proteinExistence type="predicted"/>
<evidence type="ECO:0000313" key="2">
    <source>
        <dbReference type="EnsemblMetazoa" id="SCAU012101-PA"/>
    </source>
</evidence>
<reference evidence="2" key="1">
    <citation type="submission" date="2020-05" db="UniProtKB">
        <authorList>
            <consortium name="EnsemblMetazoa"/>
        </authorList>
    </citation>
    <scope>IDENTIFICATION</scope>
    <source>
        <strain evidence="2">USDA</strain>
    </source>
</reference>
<accession>A0A1I8PXV8</accession>
<evidence type="ECO:0008006" key="4">
    <source>
        <dbReference type="Google" id="ProtNLM"/>
    </source>
</evidence>
<dbReference type="KEGG" id="scac:106095487"/>
<keyword evidence="3" id="KW-1185">Reference proteome</keyword>
<dbReference type="AlphaFoldDB" id="A0A1I8PXV8"/>
<evidence type="ECO:0000256" key="1">
    <source>
        <dbReference type="SAM" id="MobiDB-lite"/>
    </source>
</evidence>
<dbReference type="EnsemblMetazoa" id="SCAU012101-RA">
    <property type="protein sequence ID" value="SCAU012101-PA"/>
    <property type="gene ID" value="SCAU012101"/>
</dbReference>
<name>A0A1I8PXV8_STOCA</name>
<dbReference type="VEuPathDB" id="VectorBase:SCAU012101"/>
<gene>
    <name evidence="2" type="primary">106095487</name>
</gene>
<evidence type="ECO:0000313" key="3">
    <source>
        <dbReference type="Proteomes" id="UP000095300"/>
    </source>
</evidence>